<dbReference type="RefSeq" id="WP_034566120.1">
    <property type="nucleotide sequence ID" value="NZ_CAMCCI010000202.1"/>
</dbReference>
<gene>
    <name evidence="1" type="ORF">LS79_011150</name>
</gene>
<comment type="caution">
    <text evidence="1">The sequence shown here is derived from an EMBL/GenBank/DDBJ whole genome shotgun (WGS) entry which is preliminary data.</text>
</comment>
<reference evidence="1 2" key="1">
    <citation type="journal article" date="2014" name="Genome Announc.">
        <title>Draft genome sequences of eight enterohepatic helicobacter species isolated from both laboratory and wild rodents.</title>
        <authorList>
            <person name="Sheh A."/>
            <person name="Shen Z."/>
            <person name="Fox J.G."/>
        </authorList>
    </citation>
    <scope>NUCLEOTIDE SEQUENCE [LARGE SCALE GENOMIC DNA]</scope>
    <source>
        <strain evidence="1 2">ATCC 49320</strain>
    </source>
</reference>
<sequence>MAKIQPVITPTMTYINPKAAMTGFNSANAGVNALVNPAMAQVGQGRARSRCKCREDCRK</sequence>
<organism evidence="1 2">
    <name type="scientific">Helicobacter bilis</name>
    <dbReference type="NCBI Taxonomy" id="37372"/>
    <lineage>
        <taxon>Bacteria</taxon>
        <taxon>Pseudomonadati</taxon>
        <taxon>Campylobacterota</taxon>
        <taxon>Epsilonproteobacteria</taxon>
        <taxon>Campylobacterales</taxon>
        <taxon>Helicobacteraceae</taxon>
        <taxon>Helicobacter</taxon>
    </lineage>
</organism>
<accession>A0A4V6I5F7</accession>
<proteinExistence type="predicted"/>
<dbReference type="Proteomes" id="UP000029857">
    <property type="component" value="Unassembled WGS sequence"/>
</dbReference>
<dbReference type="AlphaFoldDB" id="A0A4V6I5F7"/>
<name>A0A4V6I5F7_9HELI</name>
<dbReference type="EMBL" id="JRPJ02000086">
    <property type="protein sequence ID" value="TLE07639.1"/>
    <property type="molecule type" value="Genomic_DNA"/>
</dbReference>
<evidence type="ECO:0000313" key="1">
    <source>
        <dbReference type="EMBL" id="TLE07639.1"/>
    </source>
</evidence>
<protein>
    <submittedName>
        <fullName evidence="1">Uncharacterized protein</fullName>
    </submittedName>
</protein>
<evidence type="ECO:0000313" key="2">
    <source>
        <dbReference type="Proteomes" id="UP000029857"/>
    </source>
</evidence>